<keyword evidence="9" id="KW-0539">Nucleus</keyword>
<organism evidence="12 13">
    <name type="scientific">Clunio marinus</name>
    <dbReference type="NCBI Taxonomy" id="568069"/>
    <lineage>
        <taxon>Eukaryota</taxon>
        <taxon>Metazoa</taxon>
        <taxon>Ecdysozoa</taxon>
        <taxon>Arthropoda</taxon>
        <taxon>Hexapoda</taxon>
        <taxon>Insecta</taxon>
        <taxon>Pterygota</taxon>
        <taxon>Neoptera</taxon>
        <taxon>Endopterygota</taxon>
        <taxon>Diptera</taxon>
        <taxon>Nematocera</taxon>
        <taxon>Chironomoidea</taxon>
        <taxon>Chironomidae</taxon>
        <taxon>Clunio</taxon>
    </lineage>
</organism>
<feature type="transmembrane region" description="Helical" evidence="11">
    <location>
        <begin position="239"/>
        <end position="257"/>
    </location>
</feature>
<evidence type="ECO:0000256" key="1">
    <source>
        <dbReference type="ARBA" id="ARBA00004473"/>
    </source>
</evidence>
<sequence length="588" mass="66433">MKKRAAQESRTGRGTIRSYSPPASRTRSKSPARIENSGRDSAAIVRRGRPKKTDTPSEEVSSSSQSSTPKKEIKKAKNNAAVILDDSGDNEEVATINTRSTRLASLRKRLTPVNYKITPTPSEDQKRSVSRSVSSLTKEDSEDEEDEVEIIPPSPPSLGIFSKPLLKFFVLETLLLLPIILTVSFKGPLKWTRIFADFRNPATYCNLQSASFFVAFLTSTVLLHAIPLGKIVKLPTSEVTHKFNGLFTALVIVAFLFGLELKGLDSLTAIYNNIDRFMYLSIITNIIVAGALYVRGKRSALKNPNPYATGHFINEFTTGLEINPRIYDKLDVKVISYHRSVILILIINIALLFKNVSIPTVETSSGLPIAELVKETYNNFMFVIRNSEYNSTSLVISGLLVIYALDLLIFEHHLATSFQINSEGCGAELLLRFATFPFLLSFLPRFLLVKKLNINNYLLAAIAVGFLLGLIIKRSSNKLKYEYRIRPNDAKFQTLKTLPTLQNHRLIISRWWSKIRQPNLFGEILIHKILLAPLLFNFNWPAFIAICFIIKYLVCRSIIINRINAKKYESSWQRYTSTIKYNLLPKVY</sequence>
<gene>
    <name evidence="12" type="primary">putative Lamin-B receptor</name>
    <name evidence="12" type="ORF">CLUMA_CG010614</name>
</gene>
<keyword evidence="6" id="KW-0238">DNA-binding</keyword>
<keyword evidence="7 11" id="KW-0472">Membrane</keyword>
<name>A0A1J1IFI7_9DIPT</name>
<dbReference type="InterPro" id="IPR001171">
    <property type="entry name" value="ERG24_DHCR-like"/>
</dbReference>
<dbReference type="Pfam" id="PF01222">
    <property type="entry name" value="ERG4_ERG24"/>
    <property type="match status" value="1"/>
</dbReference>
<feature type="transmembrane region" description="Helical" evidence="11">
    <location>
        <begin position="207"/>
        <end position="227"/>
    </location>
</feature>
<dbReference type="Proteomes" id="UP000183832">
    <property type="component" value="Unassembled WGS sequence"/>
</dbReference>
<keyword evidence="4 11" id="KW-0812">Transmembrane</keyword>
<evidence type="ECO:0000256" key="5">
    <source>
        <dbReference type="ARBA" id="ARBA00022989"/>
    </source>
</evidence>
<accession>A0A1J1IFI7</accession>
<protein>
    <submittedName>
        <fullName evidence="12">CLUMA_CG010614, isoform A</fullName>
    </submittedName>
</protein>
<dbReference type="PANTHER" id="PTHR21257:SF55">
    <property type="entry name" value="DELTA(14)-STEROL REDUCTASE LBR"/>
    <property type="match status" value="1"/>
</dbReference>
<evidence type="ECO:0000256" key="2">
    <source>
        <dbReference type="ARBA" id="ARBA00005402"/>
    </source>
</evidence>
<feature type="transmembrane region" description="Helical" evidence="11">
    <location>
        <begin position="277"/>
        <end position="294"/>
    </location>
</feature>
<dbReference type="STRING" id="568069.A0A1J1IFI7"/>
<feature type="compositionally biased region" description="Acidic residues" evidence="10">
    <location>
        <begin position="140"/>
        <end position="149"/>
    </location>
</feature>
<feature type="transmembrane region" description="Helical" evidence="11">
    <location>
        <begin position="168"/>
        <end position="187"/>
    </location>
</feature>
<feature type="transmembrane region" description="Helical" evidence="11">
    <location>
        <begin position="429"/>
        <end position="448"/>
    </location>
</feature>
<proteinExistence type="inferred from homology"/>
<dbReference type="Gene3D" id="1.20.120.1630">
    <property type="match status" value="1"/>
</dbReference>
<feature type="compositionally biased region" description="Basic and acidic residues" evidence="10">
    <location>
        <begin position="1"/>
        <end position="11"/>
    </location>
</feature>
<feature type="region of interest" description="Disordered" evidence="10">
    <location>
        <begin position="1"/>
        <end position="78"/>
    </location>
</feature>
<dbReference type="AlphaFoldDB" id="A0A1J1IFI7"/>
<keyword evidence="13" id="KW-1185">Reference proteome</keyword>
<feature type="transmembrane region" description="Helical" evidence="11">
    <location>
        <begin position="334"/>
        <end position="353"/>
    </location>
</feature>
<reference evidence="12 13" key="1">
    <citation type="submission" date="2015-04" db="EMBL/GenBank/DDBJ databases">
        <authorList>
            <person name="Syromyatnikov M.Y."/>
            <person name="Popov V.N."/>
        </authorList>
    </citation>
    <scope>NUCLEOTIDE SEQUENCE [LARGE SCALE GENOMIC DNA]</scope>
</reference>
<dbReference type="EMBL" id="CVRI01000047">
    <property type="protein sequence ID" value="CRK97217.1"/>
    <property type="molecule type" value="Genomic_DNA"/>
</dbReference>
<feature type="region of interest" description="Disordered" evidence="10">
    <location>
        <begin position="114"/>
        <end position="151"/>
    </location>
</feature>
<dbReference type="GO" id="GO:0003677">
    <property type="term" value="F:DNA binding"/>
    <property type="evidence" value="ECO:0007669"/>
    <property type="project" value="UniProtKB-KW"/>
</dbReference>
<evidence type="ECO:0000313" key="13">
    <source>
        <dbReference type="Proteomes" id="UP000183832"/>
    </source>
</evidence>
<dbReference type="GO" id="GO:0006695">
    <property type="term" value="P:cholesterol biosynthetic process"/>
    <property type="evidence" value="ECO:0007669"/>
    <property type="project" value="TreeGrafter"/>
</dbReference>
<evidence type="ECO:0000256" key="7">
    <source>
        <dbReference type="ARBA" id="ARBA00023136"/>
    </source>
</evidence>
<evidence type="ECO:0000256" key="4">
    <source>
        <dbReference type="ARBA" id="ARBA00022692"/>
    </source>
</evidence>
<keyword evidence="8" id="KW-0675">Receptor</keyword>
<evidence type="ECO:0000256" key="9">
    <source>
        <dbReference type="ARBA" id="ARBA00023242"/>
    </source>
</evidence>
<evidence type="ECO:0000256" key="6">
    <source>
        <dbReference type="ARBA" id="ARBA00023125"/>
    </source>
</evidence>
<evidence type="ECO:0000256" key="10">
    <source>
        <dbReference type="SAM" id="MobiDB-lite"/>
    </source>
</evidence>
<dbReference type="GO" id="GO:0005637">
    <property type="term" value="C:nuclear inner membrane"/>
    <property type="evidence" value="ECO:0007669"/>
    <property type="project" value="UniProtKB-SubCell"/>
</dbReference>
<comment type="similarity">
    <text evidence="2">Belongs to the ERG4/ERG24 family.</text>
</comment>
<evidence type="ECO:0000256" key="3">
    <source>
        <dbReference type="ARBA" id="ARBA00022553"/>
    </source>
</evidence>
<dbReference type="GO" id="GO:0050613">
    <property type="term" value="F:Delta14-sterol reductase activity"/>
    <property type="evidence" value="ECO:0007669"/>
    <property type="project" value="TreeGrafter"/>
</dbReference>
<feature type="compositionally biased region" description="Low complexity" evidence="10">
    <location>
        <begin position="58"/>
        <end position="67"/>
    </location>
</feature>
<feature type="transmembrane region" description="Helical" evidence="11">
    <location>
        <begin position="454"/>
        <end position="472"/>
    </location>
</feature>
<dbReference type="PANTHER" id="PTHR21257">
    <property type="entry name" value="DELTA(14)-STEROL REDUCTASE"/>
    <property type="match status" value="1"/>
</dbReference>
<feature type="transmembrane region" description="Helical" evidence="11">
    <location>
        <begin position="389"/>
        <end position="409"/>
    </location>
</feature>
<evidence type="ECO:0000256" key="8">
    <source>
        <dbReference type="ARBA" id="ARBA00023170"/>
    </source>
</evidence>
<dbReference type="GO" id="GO:0005789">
    <property type="term" value="C:endoplasmic reticulum membrane"/>
    <property type="evidence" value="ECO:0007669"/>
    <property type="project" value="TreeGrafter"/>
</dbReference>
<keyword evidence="5 11" id="KW-1133">Transmembrane helix</keyword>
<keyword evidence="3" id="KW-0597">Phosphoprotein</keyword>
<evidence type="ECO:0000313" key="12">
    <source>
        <dbReference type="EMBL" id="CRK97217.1"/>
    </source>
</evidence>
<comment type="subcellular location">
    <subcellularLocation>
        <location evidence="1">Nucleus inner membrane</location>
        <topology evidence="1">Multi-pass membrane protein</topology>
    </subcellularLocation>
</comment>
<feature type="transmembrane region" description="Helical" evidence="11">
    <location>
        <begin position="542"/>
        <end position="559"/>
    </location>
</feature>
<dbReference type="OrthoDB" id="5326588at2759"/>
<evidence type="ECO:0000256" key="11">
    <source>
        <dbReference type="SAM" id="Phobius"/>
    </source>
</evidence>